<dbReference type="EMBL" id="MCFJ01000008">
    <property type="protein sequence ID" value="ORY63034.1"/>
    <property type="molecule type" value="Genomic_DNA"/>
</dbReference>
<dbReference type="AlphaFoldDB" id="A0A1Y2DV71"/>
<protein>
    <submittedName>
        <fullName evidence="2">Uncharacterized protein</fullName>
    </submittedName>
</protein>
<feature type="compositionally biased region" description="Acidic residues" evidence="1">
    <location>
        <begin position="103"/>
        <end position="112"/>
    </location>
</feature>
<evidence type="ECO:0000256" key="1">
    <source>
        <dbReference type="SAM" id="MobiDB-lite"/>
    </source>
</evidence>
<organism evidence="2 3">
    <name type="scientific">Pseudomassariella vexata</name>
    <dbReference type="NCBI Taxonomy" id="1141098"/>
    <lineage>
        <taxon>Eukaryota</taxon>
        <taxon>Fungi</taxon>
        <taxon>Dikarya</taxon>
        <taxon>Ascomycota</taxon>
        <taxon>Pezizomycotina</taxon>
        <taxon>Sordariomycetes</taxon>
        <taxon>Xylariomycetidae</taxon>
        <taxon>Amphisphaeriales</taxon>
        <taxon>Pseudomassariaceae</taxon>
        <taxon>Pseudomassariella</taxon>
    </lineage>
</organism>
<sequence length="170" mass="19217">MPKWTDKADRDLIFAILIANMDRHLKVKVPWAKVESQMIDWGYVGPNEFTRKAITLRWSMKILKEFRDEQKAKDGNSPQVVTEPVPKKSSGGRKRKAASFDNSVDDDDESDLAETLKKRRKMSAALTPGPVLGKKKKKAAGGAKVEKQESEVNDEIEKEHDPIHYAPFAI</sequence>
<keyword evidence="3" id="KW-1185">Reference proteome</keyword>
<feature type="region of interest" description="Disordered" evidence="1">
    <location>
        <begin position="68"/>
        <end position="170"/>
    </location>
</feature>
<dbReference type="STRING" id="1141098.A0A1Y2DV71"/>
<accession>A0A1Y2DV71</accession>
<evidence type="ECO:0000313" key="3">
    <source>
        <dbReference type="Proteomes" id="UP000193689"/>
    </source>
</evidence>
<feature type="compositionally biased region" description="Basic and acidic residues" evidence="1">
    <location>
        <begin position="144"/>
        <end position="163"/>
    </location>
</feature>
<gene>
    <name evidence="2" type="ORF">BCR38DRAFT_410004</name>
</gene>
<dbReference type="OrthoDB" id="5231339at2759"/>
<proteinExistence type="predicted"/>
<dbReference type="RefSeq" id="XP_040714691.1">
    <property type="nucleotide sequence ID" value="XM_040858415.1"/>
</dbReference>
<comment type="caution">
    <text evidence="2">The sequence shown here is derived from an EMBL/GenBank/DDBJ whole genome shotgun (WGS) entry which is preliminary data.</text>
</comment>
<dbReference type="Proteomes" id="UP000193689">
    <property type="component" value="Unassembled WGS sequence"/>
</dbReference>
<dbReference type="GeneID" id="63774627"/>
<reference evidence="2 3" key="1">
    <citation type="submission" date="2016-07" db="EMBL/GenBank/DDBJ databases">
        <title>Pervasive Adenine N6-methylation of Active Genes in Fungi.</title>
        <authorList>
            <consortium name="DOE Joint Genome Institute"/>
            <person name="Mondo S.J."/>
            <person name="Dannebaum R.O."/>
            <person name="Kuo R.C."/>
            <person name="Labutti K."/>
            <person name="Haridas S."/>
            <person name="Kuo A."/>
            <person name="Salamov A."/>
            <person name="Ahrendt S.R."/>
            <person name="Lipzen A."/>
            <person name="Sullivan W."/>
            <person name="Andreopoulos W.B."/>
            <person name="Clum A."/>
            <person name="Lindquist E."/>
            <person name="Daum C."/>
            <person name="Ramamoorthy G.K."/>
            <person name="Gryganskyi A."/>
            <person name="Culley D."/>
            <person name="Magnuson J.K."/>
            <person name="James T.Y."/>
            <person name="O'Malley M.A."/>
            <person name="Stajich J.E."/>
            <person name="Spatafora J.W."/>
            <person name="Visel A."/>
            <person name="Grigoriev I.V."/>
        </authorList>
    </citation>
    <scope>NUCLEOTIDE SEQUENCE [LARGE SCALE GENOMIC DNA]</scope>
    <source>
        <strain evidence="2 3">CBS 129021</strain>
    </source>
</reference>
<evidence type="ECO:0000313" key="2">
    <source>
        <dbReference type="EMBL" id="ORY63034.1"/>
    </source>
</evidence>
<dbReference type="InParanoid" id="A0A1Y2DV71"/>
<name>A0A1Y2DV71_9PEZI</name>